<dbReference type="GeneID" id="67005647"/>
<dbReference type="Proteomes" id="UP001043456">
    <property type="component" value="Unassembled WGS sequence"/>
</dbReference>
<dbReference type="PANTHER" id="PTHR13693">
    <property type="entry name" value="CLASS II AMINOTRANSFERASE/8-AMINO-7-OXONONANOATE SYNTHASE"/>
    <property type="match status" value="1"/>
</dbReference>
<dbReference type="Gene3D" id="3.40.640.10">
    <property type="entry name" value="Type I PLP-dependent aspartate aminotransferase-like (Major domain)"/>
    <property type="match status" value="1"/>
</dbReference>
<feature type="domain" description="Aminotransferase class I/classII large" evidence="5">
    <location>
        <begin position="34"/>
        <end position="409"/>
    </location>
</feature>
<keyword evidence="7" id="KW-1185">Reference proteome</keyword>
<dbReference type="SUPFAM" id="SSF53383">
    <property type="entry name" value="PLP-dependent transferases"/>
    <property type="match status" value="1"/>
</dbReference>
<comment type="caution">
    <text evidence="6">The sequence shown here is derived from an EMBL/GenBank/DDBJ whole genome shotgun (WGS) entry which is preliminary data.</text>
</comment>
<comment type="similarity">
    <text evidence="2">Belongs to the class-II pyridoxal-phosphate-dependent aminotransferase family. BioF subfamily.</text>
</comment>
<dbReference type="InterPro" id="IPR015421">
    <property type="entry name" value="PyrdxlP-dep_Trfase_major"/>
</dbReference>
<evidence type="ECO:0000313" key="7">
    <source>
        <dbReference type="Proteomes" id="UP001043456"/>
    </source>
</evidence>
<evidence type="ECO:0000256" key="3">
    <source>
        <dbReference type="ARBA" id="ARBA00022679"/>
    </source>
</evidence>
<name>A0A9P3EWT2_9EURO</name>
<proteinExistence type="inferred from homology"/>
<gene>
    <name evidence="6" type="ORF">Asppvi_007037</name>
</gene>
<dbReference type="AlphaFoldDB" id="A0A9P3EWT2"/>
<evidence type="ECO:0000256" key="4">
    <source>
        <dbReference type="ARBA" id="ARBA00022898"/>
    </source>
</evidence>
<evidence type="ECO:0000259" key="5">
    <source>
        <dbReference type="Pfam" id="PF00155"/>
    </source>
</evidence>
<dbReference type="PANTHER" id="PTHR13693:SF77">
    <property type="entry name" value="8-AMINO-7-OXONONANOATE SYNTHASE"/>
    <property type="match status" value="1"/>
</dbReference>
<sequence length="429" mass="47648">MNDQPLLNQRVHDILERRRREGSLLIPPSPRSHDTVDFGSNDILSLSSSRVLSKAFLDEIAKHPDFEIGSPGGRVGGGPTAYLTEVESFIARVHRAESATYFNSGYDANVAIWSSIPRKGDVIIHDKETHASTYDGMRHNRATQIPFAHNNVDSFRKSVRSAQSQFPEIAAGKKLVFFAVDSFYSIAGDIVPIHQLLLVAAELLPHKNYVFVVDEAHSNGLLGPNGSGFISFWGLEAEVAIRVHTFGKGPGATGAAVLATKDIKLMLLNFARNLIFSTGPTFPALATVKASYNLITSQEGEKRRESLQKNIIHFYRGLEAHPQWKKIEQLGILRVPLLQDWDMRPFQTPIIVLYTQEGQSKPLADELGRRKYRVQQGGHPFVPRGLEGIRIMIHAGNTEQEIDGLLEAVIAWSDTRSKTMAEVSLRSKL</sequence>
<evidence type="ECO:0000256" key="2">
    <source>
        <dbReference type="ARBA" id="ARBA00010008"/>
    </source>
</evidence>
<keyword evidence="3" id="KW-0808">Transferase</keyword>
<reference evidence="6 7" key="1">
    <citation type="submission" date="2018-10" db="EMBL/GenBank/DDBJ databases">
        <title>Pan-genome distribution and transcriptional activeness of fungal secondary metabolism genes in Aspergillus section Fumigati.</title>
        <authorList>
            <person name="Takahashi H."/>
            <person name="Umemura M."/>
            <person name="Ninomiya A."/>
            <person name="Kusuya Y."/>
            <person name="Urayama S."/>
            <person name="Shimizu M."/>
            <person name="Watanabe A."/>
            <person name="Kamei K."/>
            <person name="Yaguchi T."/>
            <person name="Hagiwara D."/>
        </authorList>
    </citation>
    <scope>NUCLEOTIDE SEQUENCE [LARGE SCALE GENOMIC DNA]</scope>
    <source>
        <strain evidence="6 7">IFM 55266</strain>
    </source>
</reference>
<dbReference type="RefSeq" id="XP_043158866.1">
    <property type="nucleotide sequence ID" value="XM_043302931.1"/>
</dbReference>
<dbReference type="GO" id="GO:0030170">
    <property type="term" value="F:pyridoxal phosphate binding"/>
    <property type="evidence" value="ECO:0007669"/>
    <property type="project" value="InterPro"/>
</dbReference>
<accession>A0A9P3EWT2</accession>
<dbReference type="GO" id="GO:0009102">
    <property type="term" value="P:biotin biosynthetic process"/>
    <property type="evidence" value="ECO:0007669"/>
    <property type="project" value="TreeGrafter"/>
</dbReference>
<dbReference type="GO" id="GO:0016740">
    <property type="term" value="F:transferase activity"/>
    <property type="evidence" value="ECO:0007669"/>
    <property type="project" value="UniProtKB-KW"/>
</dbReference>
<comment type="cofactor">
    <cofactor evidence="1">
        <name>pyridoxal 5'-phosphate</name>
        <dbReference type="ChEBI" id="CHEBI:597326"/>
    </cofactor>
</comment>
<protein>
    <recommendedName>
        <fullName evidence="5">Aminotransferase class I/classII large domain-containing protein</fullName>
    </recommendedName>
</protein>
<evidence type="ECO:0000256" key="1">
    <source>
        <dbReference type="ARBA" id="ARBA00001933"/>
    </source>
</evidence>
<evidence type="ECO:0000313" key="6">
    <source>
        <dbReference type="EMBL" id="GIJ88120.1"/>
    </source>
</evidence>
<dbReference type="Gene3D" id="3.90.1150.10">
    <property type="entry name" value="Aspartate Aminotransferase, domain 1"/>
    <property type="match status" value="1"/>
</dbReference>
<dbReference type="EMBL" id="BHVY01000004">
    <property type="protein sequence ID" value="GIJ88120.1"/>
    <property type="molecule type" value="Genomic_DNA"/>
</dbReference>
<keyword evidence="4" id="KW-0663">Pyridoxal phosphate</keyword>
<dbReference type="OrthoDB" id="2382073at2759"/>
<organism evidence="6 7">
    <name type="scientific">Aspergillus pseudoviridinutans</name>
    <dbReference type="NCBI Taxonomy" id="1517512"/>
    <lineage>
        <taxon>Eukaryota</taxon>
        <taxon>Fungi</taxon>
        <taxon>Dikarya</taxon>
        <taxon>Ascomycota</taxon>
        <taxon>Pezizomycotina</taxon>
        <taxon>Eurotiomycetes</taxon>
        <taxon>Eurotiomycetidae</taxon>
        <taxon>Eurotiales</taxon>
        <taxon>Aspergillaceae</taxon>
        <taxon>Aspergillus</taxon>
        <taxon>Aspergillus subgen. Fumigati</taxon>
    </lineage>
</organism>
<dbReference type="InterPro" id="IPR050087">
    <property type="entry name" value="AON_synthase_class-II"/>
</dbReference>
<dbReference type="InterPro" id="IPR004839">
    <property type="entry name" value="Aminotransferase_I/II_large"/>
</dbReference>
<dbReference type="Pfam" id="PF00155">
    <property type="entry name" value="Aminotran_1_2"/>
    <property type="match status" value="1"/>
</dbReference>
<dbReference type="InterPro" id="IPR015424">
    <property type="entry name" value="PyrdxlP-dep_Trfase"/>
</dbReference>
<dbReference type="InterPro" id="IPR015422">
    <property type="entry name" value="PyrdxlP-dep_Trfase_small"/>
</dbReference>